<organism evidence="2 3">
    <name type="scientific">Pseudosulfitobacter pseudonitzschiae</name>
    <dbReference type="NCBI Taxonomy" id="1402135"/>
    <lineage>
        <taxon>Bacteria</taxon>
        <taxon>Pseudomonadati</taxon>
        <taxon>Pseudomonadota</taxon>
        <taxon>Alphaproteobacteria</taxon>
        <taxon>Rhodobacterales</taxon>
        <taxon>Roseobacteraceae</taxon>
        <taxon>Pseudosulfitobacter</taxon>
    </lineage>
</organism>
<keyword evidence="3" id="KW-1185">Reference proteome</keyword>
<name>A0A221K6M0_9RHOB</name>
<reference evidence="2 3" key="1">
    <citation type="submission" date="2017-07" db="EMBL/GenBank/DDBJ databases">
        <title>Genome Sequence of Sulfitobacter pseudonitzschiae Strain SMR1 Isolated from a culture of the Diatom Skeletonema marinoi.</title>
        <authorList>
            <person name="Topel M."/>
            <person name="Pinder M.I.M."/>
            <person name="Johansson O.N."/>
            <person name="Kourtchenko O."/>
            <person name="Godhe A."/>
            <person name="Clarke A.K."/>
        </authorList>
    </citation>
    <scope>NUCLEOTIDE SEQUENCE [LARGE SCALE GENOMIC DNA]</scope>
    <source>
        <strain evidence="2 3">SMR1</strain>
        <plasmid evidence="2 3">pSMR1-1</plasmid>
    </source>
</reference>
<dbReference type="KEGG" id="spse:SULPSESMR1_04944"/>
<accession>A0A221K6M0</accession>
<dbReference type="Proteomes" id="UP000199754">
    <property type="component" value="Plasmid pSMR1-1"/>
</dbReference>
<geneLocation type="plasmid" evidence="2 3">
    <name>pSMR1-1</name>
</geneLocation>
<protein>
    <submittedName>
        <fullName evidence="2">Uncharacterized protein</fullName>
    </submittedName>
</protein>
<proteinExistence type="predicted"/>
<dbReference type="AlphaFoldDB" id="A0A221K6M0"/>
<dbReference type="EMBL" id="CP022416">
    <property type="protein sequence ID" value="ASM74639.1"/>
    <property type="molecule type" value="Genomic_DNA"/>
</dbReference>
<sequence>MADKAGKSVPKKPQNNPTQLLADGTRVTASIDGIREQRLREVVDMVFHLSNASEEDMMAKIARAIELYEDLRPVDGLEGMLAIQMVGTHEAATECLRRAALQNQTFQGRDLALKHATKLMALYLKQVAALDKHRGKGQQKVTVEYVHVAAGGQAIVGNVEAGSHVPSSHSKTTPIAHQAEVPLDVSAEKVPNRRRKPKAE</sequence>
<feature type="region of interest" description="Disordered" evidence="1">
    <location>
        <begin position="162"/>
        <end position="200"/>
    </location>
</feature>
<evidence type="ECO:0000313" key="2">
    <source>
        <dbReference type="EMBL" id="ASM74639.1"/>
    </source>
</evidence>
<keyword evidence="2" id="KW-0614">Plasmid</keyword>
<gene>
    <name evidence="2" type="ORF">SULPSESMR1_04944</name>
</gene>
<evidence type="ECO:0000313" key="3">
    <source>
        <dbReference type="Proteomes" id="UP000199754"/>
    </source>
</evidence>
<evidence type="ECO:0000256" key="1">
    <source>
        <dbReference type="SAM" id="MobiDB-lite"/>
    </source>
</evidence>
<dbReference type="RefSeq" id="WP_089422666.1">
    <property type="nucleotide sequence ID" value="NZ_CP022416.1"/>
</dbReference>
<dbReference type="OrthoDB" id="7432673at2"/>
<feature type="region of interest" description="Disordered" evidence="1">
    <location>
        <begin position="1"/>
        <end position="20"/>
    </location>
</feature>
<feature type="compositionally biased region" description="Polar residues" evidence="1">
    <location>
        <begin position="165"/>
        <end position="175"/>
    </location>
</feature>